<dbReference type="AlphaFoldDB" id="A0A4S2N5W2"/>
<sequence length="201" mass="21755">MGLTSWLWGSDSAASASADTPSSSSITPPPAPPASVPVQSVSATSAPTPLAPPKETETQRMLRQLTLPLFGTTFLLLSISLTRRSLRRRFAPPPFYHQSNAPPITPPSGALDAFEALQLATLNVMSMTMIMVGAGAFMLDVCSVKELRDLVQAKMNEGGPEALNARTKAEEEFEEWMVEILARKEVKEKAKSIAEQAMQKR</sequence>
<gene>
    <name evidence="4" type="primary">AIM11</name>
    <name evidence="6" type="ORF">EX30DRAFT_392059</name>
</gene>
<dbReference type="OrthoDB" id="3558022at2759"/>
<dbReference type="InterPro" id="IPR038814">
    <property type="entry name" value="AIM11"/>
</dbReference>
<keyword evidence="7" id="KW-1185">Reference proteome</keyword>
<keyword evidence="3" id="KW-0472">Membrane</keyword>
<comment type="similarity">
    <text evidence="4">Belongs to the AIM11 family.</text>
</comment>
<evidence type="ECO:0000256" key="5">
    <source>
        <dbReference type="SAM" id="MobiDB-lite"/>
    </source>
</evidence>
<proteinExistence type="inferred from homology"/>
<feature type="compositionally biased region" description="Low complexity" evidence="5">
    <location>
        <begin position="10"/>
        <end position="26"/>
    </location>
</feature>
<evidence type="ECO:0000256" key="4">
    <source>
        <dbReference type="RuleBase" id="RU367098"/>
    </source>
</evidence>
<dbReference type="InParanoid" id="A0A4S2N5W2"/>
<dbReference type="Proteomes" id="UP000298138">
    <property type="component" value="Unassembled WGS sequence"/>
</dbReference>
<dbReference type="STRING" id="341454.A0A4S2N5W2"/>
<dbReference type="GO" id="GO:0005739">
    <property type="term" value="C:mitochondrion"/>
    <property type="evidence" value="ECO:0007669"/>
    <property type="project" value="TreeGrafter"/>
</dbReference>
<dbReference type="GO" id="GO:0016020">
    <property type="term" value="C:membrane"/>
    <property type="evidence" value="ECO:0007669"/>
    <property type="project" value="UniProtKB-SubCell"/>
</dbReference>
<dbReference type="PANTHER" id="PTHR39136">
    <property type="entry name" value="ALTERED INHERITANCE OF MITOCHONDRIA PROTEIN 11"/>
    <property type="match status" value="1"/>
</dbReference>
<evidence type="ECO:0000256" key="2">
    <source>
        <dbReference type="ARBA" id="ARBA00022989"/>
    </source>
</evidence>
<reference evidence="6 7" key="1">
    <citation type="submission" date="2019-04" db="EMBL/GenBank/DDBJ databases">
        <title>Comparative genomics and transcriptomics to analyze fruiting body development in filamentous ascomycetes.</title>
        <authorList>
            <consortium name="DOE Joint Genome Institute"/>
            <person name="Lutkenhaus R."/>
            <person name="Traeger S."/>
            <person name="Breuer J."/>
            <person name="Kuo A."/>
            <person name="Lipzen A."/>
            <person name="Pangilinan J."/>
            <person name="Dilworth D."/>
            <person name="Sandor L."/>
            <person name="Poggeler S."/>
            <person name="Barry K."/>
            <person name="Grigoriev I.V."/>
            <person name="Nowrousian M."/>
        </authorList>
    </citation>
    <scope>NUCLEOTIDE SEQUENCE [LARGE SCALE GENOMIC DNA]</scope>
    <source>
        <strain evidence="6 7">CBS 389.68</strain>
    </source>
</reference>
<name>A0A4S2N5W2_9PEZI</name>
<evidence type="ECO:0000313" key="7">
    <source>
        <dbReference type="Proteomes" id="UP000298138"/>
    </source>
</evidence>
<keyword evidence="1" id="KW-0812">Transmembrane</keyword>
<feature type="region of interest" description="Disordered" evidence="5">
    <location>
        <begin position="1"/>
        <end position="57"/>
    </location>
</feature>
<accession>A0A4S2N5W2</accession>
<organism evidence="6 7">
    <name type="scientific">Ascodesmis nigricans</name>
    <dbReference type="NCBI Taxonomy" id="341454"/>
    <lineage>
        <taxon>Eukaryota</taxon>
        <taxon>Fungi</taxon>
        <taxon>Dikarya</taxon>
        <taxon>Ascomycota</taxon>
        <taxon>Pezizomycotina</taxon>
        <taxon>Pezizomycetes</taxon>
        <taxon>Pezizales</taxon>
        <taxon>Ascodesmidaceae</taxon>
        <taxon>Ascodesmis</taxon>
    </lineage>
</organism>
<feature type="compositionally biased region" description="Low complexity" evidence="5">
    <location>
        <begin position="36"/>
        <end position="48"/>
    </location>
</feature>
<evidence type="ECO:0000256" key="3">
    <source>
        <dbReference type="ARBA" id="ARBA00023136"/>
    </source>
</evidence>
<protein>
    <recommendedName>
        <fullName evidence="4">Altered inheritance of mitochondria protein 11</fullName>
    </recommendedName>
</protein>
<evidence type="ECO:0000313" key="6">
    <source>
        <dbReference type="EMBL" id="TGZ84631.1"/>
    </source>
</evidence>
<keyword evidence="2" id="KW-1133">Transmembrane helix</keyword>
<dbReference type="EMBL" id="ML220112">
    <property type="protein sequence ID" value="TGZ84631.1"/>
    <property type="molecule type" value="Genomic_DNA"/>
</dbReference>
<dbReference type="PANTHER" id="PTHR39136:SF1">
    <property type="entry name" value="ALTERED INHERITANCE OF MITOCHONDRIA PROTEIN 11"/>
    <property type="match status" value="1"/>
</dbReference>
<comment type="subcellular location">
    <subcellularLocation>
        <location evidence="4">Membrane</location>
        <topology evidence="4">Multi-pass membrane protein</topology>
    </subcellularLocation>
</comment>
<evidence type="ECO:0000256" key="1">
    <source>
        <dbReference type="ARBA" id="ARBA00022692"/>
    </source>
</evidence>